<evidence type="ECO:0000313" key="2">
    <source>
        <dbReference type="Proteomes" id="UP000179797"/>
    </source>
</evidence>
<comment type="caution">
    <text evidence="1">The sequence shown here is derived from an EMBL/GenBank/DDBJ whole genome shotgun (WGS) entry which is preliminary data.</text>
</comment>
<name>A0A1S1YYW3_FLAPC</name>
<sequence>MDFTINFGARPIESGDLLISEPFIKDQNFSRSIIVVCEHNENTGSFGLIINKPSLVTIEEVENRLSIDSPIYVGGPVEQDTLHYIHKFKDITNSIPLKDGLYWGGNYEEIQDLNAQGLLDDNNCRFFMGYAGWDEFQLRTELKEDSWMVSNMRLTNILDYPVDDLWKLVLNEMGGKYKVFANAAKNIRMN</sequence>
<dbReference type="SUPFAM" id="SSF143456">
    <property type="entry name" value="VC0467-like"/>
    <property type="match status" value="1"/>
</dbReference>
<evidence type="ECO:0000313" key="1">
    <source>
        <dbReference type="EMBL" id="OHX66201.1"/>
    </source>
</evidence>
<dbReference type="Gene3D" id="3.40.1740.10">
    <property type="entry name" value="VC0467-like"/>
    <property type="match status" value="1"/>
</dbReference>
<dbReference type="OrthoDB" id="9807486at2"/>
<reference evidence="1 2" key="1">
    <citation type="journal article" date="2012" name="Int. J. Syst. Evol. Microbiol.">
        <title>Flammeovirga pacifica sp. nov., isolated from deep-sea sediment.</title>
        <authorList>
            <person name="Xu H."/>
            <person name="Fu Y."/>
            <person name="Yang N."/>
            <person name="Ding Z."/>
            <person name="Lai Q."/>
            <person name="Zeng R."/>
        </authorList>
    </citation>
    <scope>NUCLEOTIDE SEQUENCE [LARGE SCALE GENOMIC DNA]</scope>
    <source>
        <strain evidence="2">DSM 24597 / LMG 26175 / WPAGA1</strain>
    </source>
</reference>
<keyword evidence="2" id="KW-1185">Reference proteome</keyword>
<dbReference type="AlphaFoldDB" id="A0A1S1YYW3"/>
<organism evidence="1 2">
    <name type="scientific">Flammeovirga pacifica</name>
    <dbReference type="NCBI Taxonomy" id="915059"/>
    <lineage>
        <taxon>Bacteria</taxon>
        <taxon>Pseudomonadati</taxon>
        <taxon>Bacteroidota</taxon>
        <taxon>Cytophagia</taxon>
        <taxon>Cytophagales</taxon>
        <taxon>Flammeovirgaceae</taxon>
        <taxon>Flammeovirga</taxon>
    </lineage>
</organism>
<dbReference type="PANTHER" id="PTHR31984">
    <property type="entry name" value="TRANSPORTER, PUTATIVE (DUF179)-RELATED"/>
    <property type="match status" value="1"/>
</dbReference>
<dbReference type="RefSeq" id="WP_044218385.1">
    <property type="nucleotide sequence ID" value="NZ_JRYR02000001.1"/>
</dbReference>
<gene>
    <name evidence="1" type="ORF">NH26_07480</name>
</gene>
<proteinExistence type="predicted"/>
<dbReference type="Pfam" id="PF02622">
    <property type="entry name" value="DUF179"/>
    <property type="match status" value="1"/>
</dbReference>
<dbReference type="PANTHER" id="PTHR31984:SF17">
    <property type="entry name" value="TRANSCRIPTIONAL REGULATOR"/>
    <property type="match status" value="1"/>
</dbReference>
<dbReference type="STRING" id="915059.NH26_07480"/>
<dbReference type="Proteomes" id="UP000179797">
    <property type="component" value="Unassembled WGS sequence"/>
</dbReference>
<dbReference type="InterPro" id="IPR003774">
    <property type="entry name" value="AlgH-like"/>
</dbReference>
<accession>A0A1S1YYW3</accession>
<dbReference type="EMBL" id="JRYR02000001">
    <property type="protein sequence ID" value="OHX66201.1"/>
    <property type="molecule type" value="Genomic_DNA"/>
</dbReference>
<protein>
    <submittedName>
        <fullName evidence="1">Uncharacterized protein</fullName>
    </submittedName>
</protein>